<evidence type="ECO:0000256" key="8">
    <source>
        <dbReference type="ARBA" id="ARBA00060590"/>
    </source>
</evidence>
<dbReference type="Gene3D" id="3.20.20.140">
    <property type="entry name" value="Metal-dependent hydrolases"/>
    <property type="match status" value="1"/>
</dbReference>
<proteinExistence type="inferred from homology"/>
<dbReference type="PIRSF" id="PIRSF038994">
    <property type="entry name" value="NagA"/>
    <property type="match status" value="1"/>
</dbReference>
<dbReference type="AlphaFoldDB" id="A0A4R5KM25"/>
<evidence type="ECO:0000256" key="4">
    <source>
        <dbReference type="ARBA" id="ARBA00022723"/>
    </source>
</evidence>
<comment type="cofactor">
    <cofactor evidence="12">
        <name>a divalent metal cation</name>
        <dbReference type="ChEBI" id="CHEBI:60240"/>
    </cofactor>
    <text evidence="12">Binds 1 divalent metal cation per subunit.</text>
</comment>
<comment type="catalytic activity">
    <reaction evidence="7">
        <text>N-acetyl-D-glucosamine 6-phosphate + H2O = D-glucosamine 6-phosphate + acetate</text>
        <dbReference type="Rhea" id="RHEA:22936"/>
        <dbReference type="ChEBI" id="CHEBI:15377"/>
        <dbReference type="ChEBI" id="CHEBI:30089"/>
        <dbReference type="ChEBI" id="CHEBI:57513"/>
        <dbReference type="ChEBI" id="CHEBI:58725"/>
        <dbReference type="EC" id="3.5.1.25"/>
    </reaction>
</comment>
<comment type="similarity">
    <text evidence="1 9">Belongs to the metallo-dependent hydrolases superfamily. NagA family.</text>
</comment>
<dbReference type="PANTHER" id="PTHR11113:SF14">
    <property type="entry name" value="N-ACETYLGLUCOSAMINE-6-PHOSPHATE DEACETYLASE"/>
    <property type="match status" value="1"/>
</dbReference>
<comment type="caution">
    <text evidence="14">The sequence shown here is derived from an EMBL/GenBank/DDBJ whole genome shotgun (WGS) entry which is preliminary data.</text>
</comment>
<dbReference type="SUPFAM" id="SSF51556">
    <property type="entry name" value="Metallo-dependent hydrolases"/>
    <property type="match status" value="1"/>
</dbReference>
<feature type="binding site" evidence="12">
    <location>
        <position position="253"/>
    </location>
    <ligand>
        <name>Zn(2+)</name>
        <dbReference type="ChEBI" id="CHEBI:29105"/>
    </ligand>
</feature>
<feature type="binding site" evidence="11">
    <location>
        <position position="177"/>
    </location>
    <ligand>
        <name>substrate</name>
    </ligand>
</feature>
<comment type="pathway">
    <text evidence="8">Amino-sugar metabolism; N-acetylneuraminate degradation; D-fructose 6-phosphate from N-acetylneuraminate: step 4/5.</text>
</comment>
<sequence>MNGEGTVIIRNVHVVTPEGVIEHGWVRLTNGLIDAIGREKDATRPPSGENAAAHTTKLADHAAAGPDASTVSGDDGSTVTIDGRRGWALPGFIDIHVHGGYGHDFMEADAAGLDAITRFHALHGTSVMLATTVTAPKADIDQVLNRVNRYRDAAMPYAQLLGVHLEGPFISAKWPGAQNPAHIVAPQPAWLEDWTRRFPGLIRMQTLAPESEGALPYIEALTREGIIAALGHTDATYEQVQLAVKHGLSHAVHTFNAMRGLHHREPGTVGAVMDNPAIMAEVIADGHHVHPAAIGLLAQLKGPDSLLLITDAISAAGLGNGDYRLGGLDVVVRDGVARLKEGDSLAGSTLTMIDAFRYAVQKAGISVEHASRMASGSPARRLGIDRTTGSLQPGKQADVLLLNAQLELERVWIQGRAIN</sequence>
<dbReference type="InterPro" id="IPR003764">
    <property type="entry name" value="GlcNAc_6-P_deAcase"/>
</dbReference>
<dbReference type="GO" id="GO:0006046">
    <property type="term" value="P:N-acetylglucosamine catabolic process"/>
    <property type="evidence" value="ECO:0007669"/>
    <property type="project" value="TreeGrafter"/>
</dbReference>
<feature type="binding site" evidence="11">
    <location>
        <begin position="345"/>
        <end position="347"/>
    </location>
    <ligand>
        <name>substrate</name>
    </ligand>
</feature>
<organism evidence="14 15">
    <name type="scientific">Paenibacillus piri</name>
    <dbReference type="NCBI Taxonomy" id="2547395"/>
    <lineage>
        <taxon>Bacteria</taxon>
        <taxon>Bacillati</taxon>
        <taxon>Bacillota</taxon>
        <taxon>Bacilli</taxon>
        <taxon>Bacillales</taxon>
        <taxon>Paenibacillaceae</taxon>
        <taxon>Paenibacillus</taxon>
    </lineage>
</organism>
<evidence type="ECO:0000256" key="6">
    <source>
        <dbReference type="ARBA" id="ARBA00023277"/>
    </source>
</evidence>
<feature type="binding site" evidence="11">
    <location>
        <position position="288"/>
    </location>
    <ligand>
        <name>substrate</name>
    </ligand>
</feature>
<evidence type="ECO:0000313" key="15">
    <source>
        <dbReference type="Proteomes" id="UP000295636"/>
    </source>
</evidence>
<reference evidence="14 15" key="1">
    <citation type="submission" date="2019-03" db="EMBL/GenBank/DDBJ databases">
        <title>This is whole genome sequence of Paenibacillus sp MS74 strain.</title>
        <authorList>
            <person name="Trinh H.N."/>
        </authorList>
    </citation>
    <scope>NUCLEOTIDE SEQUENCE [LARGE SCALE GENOMIC DNA]</scope>
    <source>
        <strain evidence="14 15">MS74</strain>
    </source>
</reference>
<dbReference type="InterPro" id="IPR006680">
    <property type="entry name" value="Amidohydro-rel"/>
</dbReference>
<dbReference type="InterPro" id="IPR011059">
    <property type="entry name" value="Metal-dep_hydrolase_composite"/>
</dbReference>
<dbReference type="RefSeq" id="WP_133231696.1">
    <property type="nucleotide sequence ID" value="NZ_SMRT01000010.1"/>
</dbReference>
<protein>
    <recommendedName>
        <fullName evidence="3">N-acetylglucosamine-6-phosphate deacetylase</fullName>
        <ecNumber evidence="2">3.5.1.25</ecNumber>
    </recommendedName>
</protein>
<keyword evidence="15" id="KW-1185">Reference proteome</keyword>
<dbReference type="PANTHER" id="PTHR11113">
    <property type="entry name" value="N-ACETYLGLUCOSAMINE-6-PHOSPHATE DEACETYLASE"/>
    <property type="match status" value="1"/>
</dbReference>
<feature type="binding site" evidence="11">
    <location>
        <begin position="256"/>
        <end position="257"/>
    </location>
    <ligand>
        <name>substrate</name>
    </ligand>
</feature>
<evidence type="ECO:0000256" key="7">
    <source>
        <dbReference type="ARBA" id="ARBA00047647"/>
    </source>
</evidence>
<name>A0A4R5KM25_9BACL</name>
<feature type="domain" description="Amidohydrolase-related" evidence="13">
    <location>
        <begin position="88"/>
        <end position="416"/>
    </location>
</feature>
<gene>
    <name evidence="14" type="primary">nagA</name>
    <name evidence="14" type="ORF">E1757_20940</name>
</gene>
<dbReference type="InterPro" id="IPR032466">
    <property type="entry name" value="Metal_Hydrolase"/>
</dbReference>
<accession>A0A4R5KM25</accession>
<evidence type="ECO:0000256" key="12">
    <source>
        <dbReference type="PIRSR" id="PIRSR038994-3"/>
    </source>
</evidence>
<dbReference type="Pfam" id="PF01979">
    <property type="entry name" value="Amidohydro_1"/>
    <property type="match status" value="1"/>
</dbReference>
<dbReference type="Proteomes" id="UP000295636">
    <property type="component" value="Unassembled WGS sequence"/>
</dbReference>
<dbReference type="Gene3D" id="2.30.40.10">
    <property type="entry name" value="Urease, subunit C, domain 1"/>
    <property type="match status" value="1"/>
</dbReference>
<evidence type="ECO:0000256" key="1">
    <source>
        <dbReference type="ARBA" id="ARBA00010716"/>
    </source>
</evidence>
<dbReference type="GO" id="GO:0046872">
    <property type="term" value="F:metal ion binding"/>
    <property type="evidence" value="ECO:0007669"/>
    <property type="project" value="UniProtKB-KW"/>
</dbReference>
<feature type="binding site" evidence="12">
    <location>
        <position position="232"/>
    </location>
    <ligand>
        <name>Zn(2+)</name>
        <dbReference type="ChEBI" id="CHEBI:29105"/>
    </ligand>
</feature>
<evidence type="ECO:0000256" key="5">
    <source>
        <dbReference type="ARBA" id="ARBA00022801"/>
    </source>
</evidence>
<keyword evidence="6 9" id="KW-0119">Carbohydrate metabolism</keyword>
<evidence type="ECO:0000256" key="3">
    <source>
        <dbReference type="ARBA" id="ARBA00018029"/>
    </source>
</evidence>
<evidence type="ECO:0000259" key="13">
    <source>
        <dbReference type="Pfam" id="PF01979"/>
    </source>
</evidence>
<evidence type="ECO:0000256" key="2">
    <source>
        <dbReference type="ARBA" id="ARBA00011899"/>
    </source>
</evidence>
<evidence type="ECO:0000256" key="10">
    <source>
        <dbReference type="PIRSR" id="PIRSR038994-1"/>
    </source>
</evidence>
<keyword evidence="5 9" id="KW-0378">Hydrolase</keyword>
<dbReference type="EMBL" id="SMRT01000010">
    <property type="protein sequence ID" value="TDF95560.1"/>
    <property type="molecule type" value="Genomic_DNA"/>
</dbReference>
<dbReference type="SUPFAM" id="SSF51338">
    <property type="entry name" value="Composite domain of metallo-dependent hydrolases"/>
    <property type="match status" value="1"/>
</dbReference>
<feature type="binding site" evidence="11">
    <location>
        <position position="264"/>
    </location>
    <ligand>
        <name>substrate</name>
    </ligand>
</feature>
<keyword evidence="4 12" id="KW-0479">Metal-binding</keyword>
<evidence type="ECO:0000256" key="11">
    <source>
        <dbReference type="PIRSR" id="PIRSR038994-2"/>
    </source>
</evidence>
<feature type="binding site" evidence="12">
    <location>
        <position position="166"/>
    </location>
    <ligand>
        <name>Zn(2+)</name>
        <dbReference type="ChEBI" id="CHEBI:29105"/>
    </ligand>
</feature>
<dbReference type="EC" id="3.5.1.25" evidence="2"/>
<feature type="active site" description="Proton donor/acceptor" evidence="10">
    <location>
        <position position="311"/>
    </location>
</feature>
<dbReference type="NCBIfam" id="TIGR00221">
    <property type="entry name" value="nagA"/>
    <property type="match status" value="1"/>
</dbReference>
<dbReference type="GO" id="GO:0008448">
    <property type="term" value="F:N-acetylglucosamine-6-phosphate deacetylase activity"/>
    <property type="evidence" value="ECO:0007669"/>
    <property type="project" value="UniProtKB-EC"/>
</dbReference>
<dbReference type="FunFam" id="3.20.20.140:FF:000004">
    <property type="entry name" value="N-acetylglucosamine-6-phosphate deacetylase"/>
    <property type="match status" value="1"/>
</dbReference>
<dbReference type="CDD" id="cd00854">
    <property type="entry name" value="NagA"/>
    <property type="match status" value="1"/>
</dbReference>
<evidence type="ECO:0000313" key="14">
    <source>
        <dbReference type="EMBL" id="TDF95560.1"/>
    </source>
</evidence>
<dbReference type="OrthoDB" id="9776488at2"/>
<evidence type="ECO:0000256" key="9">
    <source>
        <dbReference type="PIRNR" id="PIRNR038994"/>
    </source>
</evidence>